<feature type="transmembrane region" description="Helical" evidence="1">
    <location>
        <begin position="133"/>
        <end position="153"/>
    </location>
</feature>
<evidence type="ECO:0000313" key="2">
    <source>
        <dbReference type="EMBL" id="EYC51343.1"/>
    </source>
</evidence>
<dbReference type="Pfam" id="PF06532">
    <property type="entry name" value="NrsF"/>
    <property type="match status" value="1"/>
</dbReference>
<dbReference type="RefSeq" id="WP_035607490.1">
    <property type="nucleotide sequence ID" value="NZ_JEMG01000001.1"/>
</dbReference>
<feature type="transmembrane region" description="Helical" evidence="1">
    <location>
        <begin position="160"/>
        <end position="177"/>
    </location>
</feature>
<feature type="transmembrane region" description="Helical" evidence="1">
    <location>
        <begin position="189"/>
        <end position="208"/>
    </location>
</feature>
<sequence length="214" mass="22818">MKTKDMITLLAADVAPVDRHLAAKRFAAALLIGGSGAVLLMLWLLGLRPDLAPMLGVPLFWIKMVVPLVLALGALLAVTRLARPGVPVSGPGWTVLVAPVALLWAAALVVLWLAPAPERLNLMLGLSWRECPFNIALLSVPGFIAVMWAMRGLAPTQPRLAGAMAGLLAGSVATVAYCLHCPEMEVPFWAIWYLLGMLVPTLAGALLGPRLLRW</sequence>
<gene>
    <name evidence="2" type="ORF">AZ34_09770</name>
</gene>
<dbReference type="Proteomes" id="UP000023268">
    <property type="component" value="Unassembled WGS sequence"/>
</dbReference>
<dbReference type="eggNOG" id="COG4944">
    <property type="taxonomic scope" value="Bacteria"/>
</dbReference>
<comment type="caution">
    <text evidence="2">The sequence shown here is derived from an EMBL/GenBank/DDBJ whole genome shotgun (WGS) entry which is preliminary data.</text>
</comment>
<dbReference type="EMBL" id="JEMG01000001">
    <property type="protein sequence ID" value="EYC51343.1"/>
    <property type="molecule type" value="Genomic_DNA"/>
</dbReference>
<keyword evidence="1" id="KW-1133">Transmembrane helix</keyword>
<evidence type="ECO:0000313" key="3">
    <source>
        <dbReference type="Proteomes" id="UP000023268"/>
    </source>
</evidence>
<accession>A0A016XJE2</accession>
<feature type="transmembrane region" description="Helical" evidence="1">
    <location>
        <begin position="26"/>
        <end position="47"/>
    </location>
</feature>
<dbReference type="OrthoDB" id="6059252at2"/>
<name>A0A016XJE2_9BURK</name>
<organism evidence="2 3">
    <name type="scientific">Hylemonella gracilis str. Niagara R</name>
    <dbReference type="NCBI Taxonomy" id="1458275"/>
    <lineage>
        <taxon>Bacteria</taxon>
        <taxon>Pseudomonadati</taxon>
        <taxon>Pseudomonadota</taxon>
        <taxon>Betaproteobacteria</taxon>
        <taxon>Burkholderiales</taxon>
        <taxon>Comamonadaceae</taxon>
        <taxon>Hylemonella</taxon>
    </lineage>
</organism>
<reference evidence="2 3" key="1">
    <citation type="submission" date="2014-02" db="EMBL/GenBank/DDBJ databases">
        <title>Draft Genome of Hylemonella gracilis isolated from the Niagara River.</title>
        <authorList>
            <person name="Pawlowski D.R."/>
            <person name="Koudelka G.B."/>
        </authorList>
    </citation>
    <scope>NUCLEOTIDE SEQUENCE [LARGE SCALE GENOMIC DNA]</scope>
    <source>
        <strain evidence="2 3">Niagara R</strain>
    </source>
</reference>
<evidence type="ECO:0008006" key="4">
    <source>
        <dbReference type="Google" id="ProtNLM"/>
    </source>
</evidence>
<evidence type="ECO:0000256" key="1">
    <source>
        <dbReference type="SAM" id="Phobius"/>
    </source>
</evidence>
<dbReference type="STRING" id="1458275.AZ34_09770"/>
<keyword evidence="1" id="KW-0472">Membrane</keyword>
<feature type="transmembrane region" description="Helical" evidence="1">
    <location>
        <begin position="59"/>
        <end position="81"/>
    </location>
</feature>
<dbReference type="AlphaFoldDB" id="A0A016XJE2"/>
<feature type="transmembrane region" description="Helical" evidence="1">
    <location>
        <begin position="93"/>
        <end position="113"/>
    </location>
</feature>
<dbReference type="InterPro" id="IPR009495">
    <property type="entry name" value="NrsF"/>
</dbReference>
<keyword evidence="1" id="KW-0812">Transmembrane</keyword>
<proteinExistence type="predicted"/>
<protein>
    <recommendedName>
        <fullName evidence="4">Anti-sigma F factor</fullName>
    </recommendedName>
</protein>